<accession>A0AAW0B9T7</accession>
<keyword evidence="3" id="KW-1185">Reference proteome</keyword>
<organism evidence="2 3">
    <name type="scientific">Favolaschia claudopus</name>
    <dbReference type="NCBI Taxonomy" id="2862362"/>
    <lineage>
        <taxon>Eukaryota</taxon>
        <taxon>Fungi</taxon>
        <taxon>Dikarya</taxon>
        <taxon>Basidiomycota</taxon>
        <taxon>Agaricomycotina</taxon>
        <taxon>Agaricomycetes</taxon>
        <taxon>Agaricomycetidae</taxon>
        <taxon>Agaricales</taxon>
        <taxon>Marasmiineae</taxon>
        <taxon>Mycenaceae</taxon>
        <taxon>Favolaschia</taxon>
    </lineage>
</organism>
<evidence type="ECO:0000313" key="2">
    <source>
        <dbReference type="EMBL" id="KAK7022665.1"/>
    </source>
</evidence>
<name>A0AAW0B9T7_9AGAR</name>
<evidence type="ECO:0000256" key="1">
    <source>
        <dbReference type="SAM" id="MobiDB-lite"/>
    </source>
</evidence>
<dbReference type="AlphaFoldDB" id="A0AAW0B9T7"/>
<evidence type="ECO:0000313" key="3">
    <source>
        <dbReference type="Proteomes" id="UP001362999"/>
    </source>
</evidence>
<comment type="caution">
    <text evidence="2">The sequence shown here is derived from an EMBL/GenBank/DDBJ whole genome shotgun (WGS) entry which is preliminary data.</text>
</comment>
<protein>
    <submittedName>
        <fullName evidence="2">Uncharacterized protein</fullName>
    </submittedName>
</protein>
<dbReference type="EMBL" id="JAWWNJ010000037">
    <property type="protein sequence ID" value="KAK7022665.1"/>
    <property type="molecule type" value="Genomic_DNA"/>
</dbReference>
<feature type="region of interest" description="Disordered" evidence="1">
    <location>
        <begin position="1"/>
        <end position="58"/>
    </location>
</feature>
<gene>
    <name evidence="2" type="ORF">R3P38DRAFT_2780651</name>
</gene>
<feature type="compositionally biased region" description="Basic and acidic residues" evidence="1">
    <location>
        <begin position="1"/>
        <end position="22"/>
    </location>
</feature>
<dbReference type="Proteomes" id="UP001362999">
    <property type="component" value="Unassembled WGS sequence"/>
</dbReference>
<feature type="compositionally biased region" description="Basic and acidic residues" evidence="1">
    <location>
        <begin position="33"/>
        <end position="58"/>
    </location>
</feature>
<reference evidence="2 3" key="1">
    <citation type="journal article" date="2024" name="J Genomics">
        <title>Draft genome sequencing and assembly of Favolaschia claudopus CIRM-BRFM 2984 isolated from oak limbs.</title>
        <authorList>
            <person name="Navarro D."/>
            <person name="Drula E."/>
            <person name="Chaduli D."/>
            <person name="Cazenave R."/>
            <person name="Ahrendt S."/>
            <person name="Wang J."/>
            <person name="Lipzen A."/>
            <person name="Daum C."/>
            <person name="Barry K."/>
            <person name="Grigoriev I.V."/>
            <person name="Favel A."/>
            <person name="Rosso M.N."/>
            <person name="Martin F."/>
        </authorList>
    </citation>
    <scope>NUCLEOTIDE SEQUENCE [LARGE SCALE GENOMIC DNA]</scope>
    <source>
        <strain evidence="2 3">CIRM-BRFM 2984</strain>
    </source>
</reference>
<proteinExistence type="predicted"/>
<sequence length="201" mass="22570">MSERKDSPRTSNCKSDRSERYQKTPKMNSICELKPDLGEEPETRAEVKSGENRKSGCQDEVRTVARHREGAAQPAVSSLVAFQAFTGAGSPRPMNRLKRRKEVGLWEGKRTKRLTAWVFLRRLPDFILDPATTCRASRPEACRSVAALLESTPDSISQFRSQTNPAPHRRDLLLTGQETAYQRVARSESKKIGVDVNSRGN</sequence>